<evidence type="ECO:0000256" key="1">
    <source>
        <dbReference type="ARBA" id="ARBA00022723"/>
    </source>
</evidence>
<feature type="compositionally biased region" description="Polar residues" evidence="5">
    <location>
        <begin position="311"/>
        <end position="330"/>
    </location>
</feature>
<sequence length="689" mass="74275">MDLQTESTKLPRFDVDSLSHLLKMEKSITLPSTVVNPKIGLRTRPVPSPRFHSKISEVWKHYHMPDPTSFQVICFHCGKRMKRSDSSTKSMWGHLKAFHKDLVGQETFDMKIRKRKAVRNEYNNNNGINNNNNNNKNETTKSTSTPRRSPSSNGPSGSSTSREDTENDGTLSSPGGDSSSVQKLFLSDLLNRMAQKTTNPLLSSATCGLNDINKTTPTTTTSIPPTNNNTIPLSNDKMNLLPLELFSQQSSSSNSIEVPSATSSSSSSSNIINNISSSVSTSTNINTSTIDSDSSTTNNISTTKTNDHETSTASLSQKDNNNITKNTPTQPYVKRNRAGGFQNPYGLSAPISVSQGNPLFNSGSTANPVDVFAQIAASQMKTASEVSGLDFKNDPINNFLGTLPLSNDINKIKDEVVEGNGISATLGGALHGISKNDLDEPLVKKLKASDGLDINGLLGLQNNSFMLNKLENQHNVNEMLGQLSTMNPFIFAAAAINQSGNVGGGGNLLQQLTSQGNDISKITGPFANGLVSPPKQQSSQPSSGGGSCQSQQQTSSSSTPQGQQVNGVCQQQSTSSTTATTTTPSGSVNFSLTDNSCIQSLISIAKDMNIALTYASDTNNIDEFTLSCKGNMNIPNFVKKSVVLKDFPDEIKIYERNGDALSESEAWRKTEWSQMQWALRGKVQNILFK</sequence>
<evidence type="ECO:0000259" key="6">
    <source>
        <dbReference type="PROSITE" id="PS50808"/>
    </source>
</evidence>
<keyword evidence="2 4" id="KW-0863">Zinc-finger</keyword>
<keyword evidence="1" id="KW-0479">Metal-binding</keyword>
<feature type="region of interest" description="Disordered" evidence="5">
    <location>
        <begin position="119"/>
        <end position="180"/>
    </location>
</feature>
<dbReference type="STRING" id="174720.A0A0N5BW02"/>
<evidence type="ECO:0000256" key="3">
    <source>
        <dbReference type="ARBA" id="ARBA00022833"/>
    </source>
</evidence>
<evidence type="ECO:0000313" key="8">
    <source>
        <dbReference type="WBParaSite" id="SPAL_0001000800.1"/>
    </source>
</evidence>
<accession>A0A0N5BW02</accession>
<organism evidence="7 8">
    <name type="scientific">Strongyloides papillosus</name>
    <name type="common">Intestinal threadworm</name>
    <dbReference type="NCBI Taxonomy" id="174720"/>
    <lineage>
        <taxon>Eukaryota</taxon>
        <taxon>Metazoa</taxon>
        <taxon>Ecdysozoa</taxon>
        <taxon>Nematoda</taxon>
        <taxon>Chromadorea</taxon>
        <taxon>Rhabditida</taxon>
        <taxon>Tylenchina</taxon>
        <taxon>Panagrolaimomorpha</taxon>
        <taxon>Strongyloidoidea</taxon>
        <taxon>Strongyloididae</taxon>
        <taxon>Strongyloides</taxon>
    </lineage>
</organism>
<dbReference type="WBParaSite" id="SPAL_0001000800.1">
    <property type="protein sequence ID" value="SPAL_0001000800.1"/>
    <property type="gene ID" value="SPAL_0001000800"/>
</dbReference>
<keyword evidence="7" id="KW-1185">Reference proteome</keyword>
<evidence type="ECO:0000256" key="4">
    <source>
        <dbReference type="PROSITE-ProRule" id="PRU00027"/>
    </source>
</evidence>
<dbReference type="PROSITE" id="PS50808">
    <property type="entry name" value="ZF_BED"/>
    <property type="match status" value="1"/>
</dbReference>
<keyword evidence="3" id="KW-0862">Zinc</keyword>
<protein>
    <submittedName>
        <fullName evidence="8">BED-type domain-containing protein</fullName>
    </submittedName>
</protein>
<dbReference type="InterPro" id="IPR036236">
    <property type="entry name" value="Znf_C2H2_sf"/>
</dbReference>
<reference evidence="8" key="1">
    <citation type="submission" date="2017-02" db="UniProtKB">
        <authorList>
            <consortium name="WormBaseParasite"/>
        </authorList>
    </citation>
    <scope>IDENTIFICATION</scope>
</reference>
<feature type="region of interest" description="Disordered" evidence="5">
    <location>
        <begin position="280"/>
        <end position="341"/>
    </location>
</feature>
<name>A0A0N5BW02_STREA</name>
<feature type="compositionally biased region" description="Low complexity" evidence="5">
    <location>
        <begin position="213"/>
        <end position="232"/>
    </location>
</feature>
<dbReference type="SUPFAM" id="SSF57667">
    <property type="entry name" value="beta-beta-alpha zinc fingers"/>
    <property type="match status" value="1"/>
</dbReference>
<feature type="compositionally biased region" description="Low complexity" evidence="5">
    <location>
        <begin position="120"/>
        <end position="160"/>
    </location>
</feature>
<dbReference type="InterPro" id="IPR003656">
    <property type="entry name" value="Znf_BED"/>
</dbReference>
<dbReference type="Proteomes" id="UP000046392">
    <property type="component" value="Unplaced"/>
</dbReference>
<evidence type="ECO:0000313" key="7">
    <source>
        <dbReference type="Proteomes" id="UP000046392"/>
    </source>
</evidence>
<dbReference type="SMART" id="SM00614">
    <property type="entry name" value="ZnF_BED"/>
    <property type="match status" value="1"/>
</dbReference>
<dbReference type="GO" id="GO:0003677">
    <property type="term" value="F:DNA binding"/>
    <property type="evidence" value="ECO:0007669"/>
    <property type="project" value="InterPro"/>
</dbReference>
<feature type="compositionally biased region" description="Low complexity" evidence="5">
    <location>
        <begin position="532"/>
        <end position="570"/>
    </location>
</feature>
<feature type="region of interest" description="Disordered" evidence="5">
    <location>
        <begin position="213"/>
        <end position="235"/>
    </location>
</feature>
<dbReference type="AlphaFoldDB" id="A0A0N5BW02"/>
<feature type="region of interest" description="Disordered" evidence="5">
    <location>
        <begin position="523"/>
        <end position="570"/>
    </location>
</feature>
<dbReference type="Pfam" id="PF02892">
    <property type="entry name" value="zf-BED"/>
    <property type="match status" value="1"/>
</dbReference>
<evidence type="ECO:0000256" key="5">
    <source>
        <dbReference type="SAM" id="MobiDB-lite"/>
    </source>
</evidence>
<feature type="compositionally biased region" description="Polar residues" evidence="5">
    <location>
        <begin position="168"/>
        <end position="180"/>
    </location>
</feature>
<dbReference type="GO" id="GO:0008270">
    <property type="term" value="F:zinc ion binding"/>
    <property type="evidence" value="ECO:0007669"/>
    <property type="project" value="UniProtKB-KW"/>
</dbReference>
<evidence type="ECO:0000256" key="2">
    <source>
        <dbReference type="ARBA" id="ARBA00022771"/>
    </source>
</evidence>
<feature type="compositionally biased region" description="Low complexity" evidence="5">
    <location>
        <begin position="280"/>
        <end position="304"/>
    </location>
</feature>
<proteinExistence type="predicted"/>
<feature type="domain" description="BED-type" evidence="6">
    <location>
        <begin position="53"/>
        <end position="106"/>
    </location>
</feature>